<evidence type="ECO:0000256" key="4">
    <source>
        <dbReference type="SAM" id="Coils"/>
    </source>
</evidence>
<feature type="coiled-coil region" evidence="4">
    <location>
        <begin position="557"/>
        <end position="615"/>
    </location>
</feature>
<dbReference type="PANTHER" id="PTHR42855">
    <property type="entry name" value="ABC TRANSPORTER ATP-BINDING SUBUNIT"/>
    <property type="match status" value="1"/>
</dbReference>
<keyword evidence="4" id="KW-0175">Coiled coil</keyword>
<dbReference type="InterPro" id="IPR032524">
    <property type="entry name" value="ABC_tran_C"/>
</dbReference>
<dbReference type="PROSITE" id="PS50893">
    <property type="entry name" value="ABC_TRANSPORTER_2"/>
    <property type="match status" value="2"/>
</dbReference>
<evidence type="ECO:0000256" key="5">
    <source>
        <dbReference type="SAM" id="MobiDB-lite"/>
    </source>
</evidence>
<feature type="domain" description="ABC transporter" evidence="6">
    <location>
        <begin position="319"/>
        <end position="536"/>
    </location>
</feature>
<dbReference type="EMBL" id="LGKP01000040">
    <property type="protein sequence ID" value="KPL80174.1"/>
    <property type="molecule type" value="Genomic_DNA"/>
</dbReference>
<keyword evidence="2" id="KW-0547">Nucleotide-binding</keyword>
<keyword evidence="1" id="KW-0677">Repeat</keyword>
<dbReference type="OrthoDB" id="9801441at2"/>
<dbReference type="InterPro" id="IPR027417">
    <property type="entry name" value="P-loop_NTPase"/>
</dbReference>
<keyword evidence="3" id="KW-0067">ATP-binding</keyword>
<dbReference type="GO" id="GO:0016887">
    <property type="term" value="F:ATP hydrolysis activity"/>
    <property type="evidence" value="ECO:0007669"/>
    <property type="project" value="InterPro"/>
</dbReference>
<dbReference type="InterPro" id="IPR003593">
    <property type="entry name" value="AAA+_ATPase"/>
</dbReference>
<evidence type="ECO:0000256" key="1">
    <source>
        <dbReference type="ARBA" id="ARBA00022737"/>
    </source>
</evidence>
<dbReference type="GO" id="GO:0005524">
    <property type="term" value="F:ATP binding"/>
    <property type="evidence" value="ECO:0007669"/>
    <property type="project" value="UniProtKB-KW"/>
</dbReference>
<dbReference type="GO" id="GO:0003677">
    <property type="term" value="F:DNA binding"/>
    <property type="evidence" value="ECO:0007669"/>
    <property type="project" value="InterPro"/>
</dbReference>
<comment type="caution">
    <text evidence="7">The sequence shown here is derived from an EMBL/GenBank/DDBJ whole genome shotgun (WGS) entry which is preliminary data.</text>
</comment>
<evidence type="ECO:0000256" key="3">
    <source>
        <dbReference type="ARBA" id="ARBA00022840"/>
    </source>
</evidence>
<name>A0A0P6XWX6_9CHLR</name>
<feature type="compositionally biased region" description="Basic and acidic residues" evidence="5">
    <location>
        <begin position="544"/>
        <end position="556"/>
    </location>
</feature>
<dbReference type="PANTHER" id="PTHR42855:SF1">
    <property type="entry name" value="ABC TRANSPORTER DOMAIN-CONTAINING PROTEIN"/>
    <property type="match status" value="1"/>
</dbReference>
<feature type="region of interest" description="Disordered" evidence="5">
    <location>
        <begin position="526"/>
        <end position="556"/>
    </location>
</feature>
<evidence type="ECO:0000313" key="7">
    <source>
        <dbReference type="EMBL" id="KPL80174.1"/>
    </source>
</evidence>
<dbReference type="PATRIC" id="fig|70996.4.peg.4960"/>
<dbReference type="PROSITE" id="PS00211">
    <property type="entry name" value="ABC_TRANSPORTER_1"/>
    <property type="match status" value="1"/>
</dbReference>
<dbReference type="InterPro" id="IPR051309">
    <property type="entry name" value="ABCF_ATPase"/>
</dbReference>
<dbReference type="Pfam" id="PF16326">
    <property type="entry name" value="ABC_tran_CTD"/>
    <property type="match status" value="1"/>
</dbReference>
<dbReference type="Proteomes" id="UP000050277">
    <property type="component" value="Unassembled WGS sequence"/>
</dbReference>
<evidence type="ECO:0000259" key="6">
    <source>
        <dbReference type="PROSITE" id="PS50893"/>
    </source>
</evidence>
<feature type="domain" description="ABC transporter" evidence="6">
    <location>
        <begin position="4"/>
        <end position="255"/>
    </location>
</feature>
<accession>A0A0P6XWX6</accession>
<evidence type="ECO:0000313" key="8">
    <source>
        <dbReference type="Proteomes" id="UP000050277"/>
    </source>
</evidence>
<dbReference type="RefSeq" id="WP_054537048.1">
    <property type="nucleotide sequence ID" value="NZ_LGKP01000040.1"/>
</dbReference>
<gene>
    <name evidence="7" type="ORF">SE18_24205</name>
</gene>
<dbReference type="SUPFAM" id="SSF52540">
    <property type="entry name" value="P-loop containing nucleoside triphosphate hydrolases"/>
    <property type="match status" value="2"/>
</dbReference>
<dbReference type="InterPro" id="IPR037118">
    <property type="entry name" value="Val-tRNA_synth_C_sf"/>
</dbReference>
<sequence>MNIINLETVSKAYGPKVLFENISLGLANGDRIGLIGVNGSGKSTLLKIAAGLEQPDTGRVTLRKDCRVGYLAQDPPMDANQTVLEYVYAAAGEGATLLSQYTLASLQLEQNPNDANALAAVAELSERLTTLDAWDTELSARTVLSRLGITTLDAQLGMLSGGQRKRVAMARVLIEKPDLLILDEPTNHIDPTTVAWLEGYLANLQGALLMITHDRYFLDRVVTAIIELEDRQLHSYPGNYERFVAERIERERQRAKAELDHRNEVRRELAWLRQGAQARTTKQQARVDRANALINQERRQERGTLELESTGRRLGKKLIEMHGLNKQIAGKTLLQDFEYQLTRDDRLGIIGPNGVGKSTLLNLIAGRLQPDSGELIVGETIHVAYYDQSSSDLNPNQRLIDYVSDGAELVQTGEGLRTASQMLERFLFPNSQHWDYIHSLSGGERRRLYLLRTLMRNPNVLLLDEPSNDLDVQTIAILEEYIEQFNGAVIVVSHDRAFLDNTVDHLLVFEGDGKVRHFPGDYSAYREASEREQASAKAVTKPSTQERPREEKPRKLTFKQQRELSELEKTIASLEARQTEINDALNSAGSDYQAYNRLSNELEQVSQTLEQSYERWMELSELAAAS</sequence>
<dbReference type="InterPro" id="IPR032781">
    <property type="entry name" value="ABC_tran_Xtn"/>
</dbReference>
<dbReference type="InterPro" id="IPR017871">
    <property type="entry name" value="ABC_transporter-like_CS"/>
</dbReference>
<dbReference type="Gene3D" id="3.40.50.300">
    <property type="entry name" value="P-loop containing nucleotide triphosphate hydrolases"/>
    <property type="match status" value="2"/>
</dbReference>
<dbReference type="SMART" id="SM00382">
    <property type="entry name" value="AAA"/>
    <property type="match status" value="2"/>
</dbReference>
<dbReference type="FunFam" id="3.40.50.300:FF:000309">
    <property type="entry name" value="ABC transporter ATP-binding protein"/>
    <property type="match status" value="1"/>
</dbReference>
<proteinExistence type="predicted"/>
<dbReference type="Pfam" id="PF12848">
    <property type="entry name" value="ABC_tran_Xtn"/>
    <property type="match status" value="1"/>
</dbReference>
<dbReference type="CDD" id="cd03221">
    <property type="entry name" value="ABCF_EF-3"/>
    <property type="match status" value="2"/>
</dbReference>
<keyword evidence="8" id="KW-1185">Reference proteome</keyword>
<dbReference type="STRING" id="70996.SE18_24205"/>
<dbReference type="AlphaFoldDB" id="A0A0P6XWX6"/>
<evidence type="ECO:0000256" key="2">
    <source>
        <dbReference type="ARBA" id="ARBA00022741"/>
    </source>
</evidence>
<dbReference type="InterPro" id="IPR003439">
    <property type="entry name" value="ABC_transporter-like_ATP-bd"/>
</dbReference>
<protein>
    <submittedName>
        <fullName evidence="7">ABC transporter</fullName>
    </submittedName>
</protein>
<dbReference type="Gene3D" id="1.10.287.380">
    <property type="entry name" value="Valyl-tRNA synthetase, C-terminal domain"/>
    <property type="match status" value="1"/>
</dbReference>
<dbReference type="FunFam" id="3.40.50.300:FF:000011">
    <property type="entry name" value="Putative ABC transporter ATP-binding component"/>
    <property type="match status" value="1"/>
</dbReference>
<reference evidence="7 8" key="1">
    <citation type="submission" date="2015-07" db="EMBL/GenBank/DDBJ databases">
        <title>Whole genome sequence of Herpetosiphon geysericola DSM 7119.</title>
        <authorList>
            <person name="Hemp J."/>
            <person name="Ward L.M."/>
            <person name="Pace L.A."/>
            <person name="Fischer W.W."/>
        </authorList>
    </citation>
    <scope>NUCLEOTIDE SEQUENCE [LARGE SCALE GENOMIC DNA]</scope>
    <source>
        <strain evidence="7 8">DSM 7119</strain>
    </source>
</reference>
<organism evidence="7 8">
    <name type="scientific">Herpetosiphon geysericola</name>
    <dbReference type="NCBI Taxonomy" id="70996"/>
    <lineage>
        <taxon>Bacteria</taxon>
        <taxon>Bacillati</taxon>
        <taxon>Chloroflexota</taxon>
        <taxon>Chloroflexia</taxon>
        <taxon>Herpetosiphonales</taxon>
        <taxon>Herpetosiphonaceae</taxon>
        <taxon>Herpetosiphon</taxon>
    </lineage>
</organism>
<dbReference type="Pfam" id="PF00005">
    <property type="entry name" value="ABC_tran"/>
    <property type="match status" value="2"/>
</dbReference>